<dbReference type="eggNOG" id="COG3328">
    <property type="taxonomic scope" value="Bacteria"/>
</dbReference>
<accession>J7LWF3</accession>
<dbReference type="Pfam" id="PF00872">
    <property type="entry name" value="Transposase_mut"/>
    <property type="match status" value="1"/>
</dbReference>
<keyword evidence="8" id="KW-1185">Reference proteome</keyword>
<evidence type="ECO:0000256" key="4">
    <source>
        <dbReference type="ARBA" id="ARBA00023125"/>
    </source>
</evidence>
<dbReference type="GO" id="GO:0004803">
    <property type="term" value="F:transposase activity"/>
    <property type="evidence" value="ECO:0007669"/>
    <property type="project" value="UniProtKB-UniRule"/>
</dbReference>
<protein>
    <recommendedName>
        <fullName evidence="6">Mutator family transposase</fullName>
    </recommendedName>
</protein>
<keyword evidence="3 6" id="KW-0815">Transposition</keyword>
<name>J7LWF3_GEOMG</name>
<dbReference type="NCBIfam" id="NF033543">
    <property type="entry name" value="transpos_IS256"/>
    <property type="match status" value="1"/>
</dbReference>
<dbReference type="KEGG" id="gme:Gmet_3341"/>
<evidence type="ECO:0000256" key="6">
    <source>
        <dbReference type="RuleBase" id="RU365089"/>
    </source>
</evidence>
<dbReference type="GO" id="GO:0006313">
    <property type="term" value="P:DNA transposition"/>
    <property type="evidence" value="ECO:0007669"/>
    <property type="project" value="UniProtKB-UniRule"/>
</dbReference>
<evidence type="ECO:0000313" key="8">
    <source>
        <dbReference type="Proteomes" id="UP000007073"/>
    </source>
</evidence>
<gene>
    <name evidence="7" type="ordered locus">Gmet_3341</name>
</gene>
<reference evidence="7 8" key="1">
    <citation type="submission" date="2005-10" db="EMBL/GenBank/DDBJ databases">
        <title>Complete sequence of Geobacter metallireducens GS-15.</title>
        <authorList>
            <consortium name="US DOE Joint Genome Institute"/>
            <person name="Copeland A."/>
            <person name="Lucas S."/>
            <person name="Lapidus A."/>
            <person name="Barry K."/>
            <person name="Detter J.C."/>
            <person name="Glavina T."/>
            <person name="Hammon N."/>
            <person name="Israni S."/>
            <person name="Pitluck S."/>
            <person name="Di Bartolo G."/>
            <person name="Chain P."/>
            <person name="Schmutz J."/>
            <person name="Larimer F."/>
            <person name="Land M."/>
            <person name="Kyrpides N."/>
            <person name="Ivanova N."/>
            <person name="Richardson P."/>
        </authorList>
    </citation>
    <scope>NUCLEOTIDE SEQUENCE [LARGE SCALE GENOMIC DNA]</scope>
    <source>
        <strain evidence="8">ATCC 53774 / DSM 7210 / GS-15</strain>
    </source>
</reference>
<keyword evidence="5 6" id="KW-0233">DNA recombination</keyword>
<keyword evidence="6" id="KW-0814">Transposable element</keyword>
<dbReference type="InterPro" id="IPR001207">
    <property type="entry name" value="Transposase_mutator"/>
</dbReference>
<sequence>MEEHCTPKAQIIQLNETAVRDHLGEMVRSTVEETLNRMLDAEADRLCTAEKYQRNDARTDTRAGHYQRKLQTKAGEVTLNMPKLRRQTFETAIIERYRRREASVEEALIEMYLAGVSVRRVEDITETLWGTKVSPGTISNLNKKVYAKIEEWRNRPIKGEFPYVYLDGIVLKRSWGGEVTNVSVLVAIGVNDQGYRKILGVCEGAKEDKAGWSSFLRHLGLTGVRLFITDACMGLVESLAEFYPKTKWQRCTVHFYRNVFSVVPAKRMAEVAAMLKAIHASEDKKAALEKAEAVFAKLEAMKLKEAAKKVQESITETLSYYDFPREHRIRIRTNNALERIMKEIRRRTKVVGAFPDGNSALMLCAARLRHIAGTQWGTKRYLNIDLLREQELNQQLEEAEAI</sequence>
<dbReference type="AlphaFoldDB" id="J7LWF3"/>
<evidence type="ECO:0000256" key="5">
    <source>
        <dbReference type="ARBA" id="ARBA00023172"/>
    </source>
</evidence>
<evidence type="ECO:0000256" key="3">
    <source>
        <dbReference type="ARBA" id="ARBA00022578"/>
    </source>
</evidence>
<comment type="similarity">
    <text evidence="2 6">Belongs to the transposase mutator family.</text>
</comment>
<organism evidence="7 8">
    <name type="scientific">Geobacter metallireducens (strain ATCC 53774 / DSM 7210 / GS-15)</name>
    <dbReference type="NCBI Taxonomy" id="269799"/>
    <lineage>
        <taxon>Bacteria</taxon>
        <taxon>Pseudomonadati</taxon>
        <taxon>Thermodesulfobacteriota</taxon>
        <taxon>Desulfuromonadia</taxon>
        <taxon>Geobacterales</taxon>
        <taxon>Geobacteraceae</taxon>
        <taxon>Geobacter</taxon>
    </lineage>
</organism>
<dbReference type="HOGENOM" id="CLU_036805_12_0_7"/>
<dbReference type="PANTHER" id="PTHR33217:SF7">
    <property type="entry name" value="TRANSPOSASE FOR INSERTION SEQUENCE ELEMENT IS1081"/>
    <property type="match status" value="1"/>
</dbReference>
<evidence type="ECO:0000313" key="7">
    <source>
        <dbReference type="EMBL" id="AFR42855.1"/>
    </source>
</evidence>
<dbReference type="GO" id="GO:0003677">
    <property type="term" value="F:DNA binding"/>
    <property type="evidence" value="ECO:0007669"/>
    <property type="project" value="UniProtKB-UniRule"/>
</dbReference>
<proteinExistence type="inferred from homology"/>
<keyword evidence="4 6" id="KW-0238">DNA-binding</keyword>
<reference evidence="7 8" key="2">
    <citation type="journal article" date="2009" name="BMC Microbiol.">
        <title>The genome sequence of Geobacter metallireducens: features of metabolism, physiology and regulation common and dissimilar to Geobacter sulfurreducens.</title>
        <authorList>
            <person name="Aklujkar M."/>
            <person name="Krushkal J."/>
            <person name="DiBartolo G."/>
            <person name="Lapidus A."/>
            <person name="Land M.L."/>
            <person name="Lovley D.R."/>
        </authorList>
    </citation>
    <scope>NUCLEOTIDE SEQUENCE [LARGE SCALE GENOMIC DNA]</scope>
    <source>
        <strain evidence="8">ATCC 53774 / DSM 7210 / GS-15</strain>
    </source>
</reference>
<dbReference type="PANTHER" id="PTHR33217">
    <property type="entry name" value="TRANSPOSASE FOR INSERTION SEQUENCE ELEMENT IS1081"/>
    <property type="match status" value="1"/>
</dbReference>
<dbReference type="EMBL" id="CP000148">
    <property type="protein sequence ID" value="AFR42855.1"/>
    <property type="molecule type" value="Genomic_DNA"/>
</dbReference>
<comment type="function">
    <text evidence="1 6">Required for the transposition of the insertion element.</text>
</comment>
<dbReference type="Proteomes" id="UP000007073">
    <property type="component" value="Chromosome"/>
</dbReference>
<evidence type="ECO:0000256" key="1">
    <source>
        <dbReference type="ARBA" id="ARBA00002190"/>
    </source>
</evidence>
<evidence type="ECO:0000256" key="2">
    <source>
        <dbReference type="ARBA" id="ARBA00010961"/>
    </source>
</evidence>